<feature type="non-terminal residue" evidence="1">
    <location>
        <position position="83"/>
    </location>
</feature>
<reference evidence="1 2" key="1">
    <citation type="submission" date="2014-04" db="EMBL/GenBank/DDBJ databases">
        <authorList>
            <consortium name="DOE Joint Genome Institute"/>
            <person name="Kuo A."/>
            <person name="Kohler A."/>
            <person name="Nagy L.G."/>
            <person name="Floudas D."/>
            <person name="Copeland A."/>
            <person name="Barry K.W."/>
            <person name="Cichocki N."/>
            <person name="Veneault-Fourrey C."/>
            <person name="LaButti K."/>
            <person name="Lindquist E.A."/>
            <person name="Lipzen A."/>
            <person name="Lundell T."/>
            <person name="Morin E."/>
            <person name="Murat C."/>
            <person name="Sun H."/>
            <person name="Tunlid A."/>
            <person name="Henrissat B."/>
            <person name="Grigoriev I.V."/>
            <person name="Hibbett D.S."/>
            <person name="Martin F."/>
            <person name="Nordberg H.P."/>
            <person name="Cantor M.N."/>
            <person name="Hua S.X."/>
        </authorList>
    </citation>
    <scope>NUCLEOTIDE SEQUENCE [LARGE SCALE GENOMIC DNA]</scope>
    <source>
        <strain evidence="1 2">LaAM-08-1</strain>
    </source>
</reference>
<evidence type="ECO:0000313" key="2">
    <source>
        <dbReference type="Proteomes" id="UP000054477"/>
    </source>
</evidence>
<dbReference type="STRING" id="1095629.A0A0C9X5Y7"/>
<dbReference type="EMBL" id="KN838546">
    <property type="protein sequence ID" value="KIK07585.1"/>
    <property type="molecule type" value="Genomic_DNA"/>
</dbReference>
<dbReference type="AlphaFoldDB" id="A0A0C9X5Y7"/>
<name>A0A0C9X5Y7_9AGAR</name>
<dbReference type="InterPro" id="IPR043502">
    <property type="entry name" value="DNA/RNA_pol_sf"/>
</dbReference>
<protein>
    <submittedName>
        <fullName evidence="1">Uncharacterized protein</fullName>
    </submittedName>
</protein>
<gene>
    <name evidence="1" type="ORF">K443DRAFT_31013</name>
</gene>
<keyword evidence="2" id="KW-1185">Reference proteome</keyword>
<dbReference type="Gene3D" id="3.10.10.10">
    <property type="entry name" value="HIV Type 1 Reverse Transcriptase, subunit A, domain 1"/>
    <property type="match status" value="1"/>
</dbReference>
<reference evidence="2" key="2">
    <citation type="submission" date="2015-01" db="EMBL/GenBank/DDBJ databases">
        <title>Evolutionary Origins and Diversification of the Mycorrhizal Mutualists.</title>
        <authorList>
            <consortium name="DOE Joint Genome Institute"/>
            <consortium name="Mycorrhizal Genomics Consortium"/>
            <person name="Kohler A."/>
            <person name="Kuo A."/>
            <person name="Nagy L.G."/>
            <person name="Floudas D."/>
            <person name="Copeland A."/>
            <person name="Barry K.W."/>
            <person name="Cichocki N."/>
            <person name="Veneault-Fourrey C."/>
            <person name="LaButti K."/>
            <person name="Lindquist E.A."/>
            <person name="Lipzen A."/>
            <person name="Lundell T."/>
            <person name="Morin E."/>
            <person name="Murat C."/>
            <person name="Riley R."/>
            <person name="Ohm R."/>
            <person name="Sun H."/>
            <person name="Tunlid A."/>
            <person name="Henrissat B."/>
            <person name="Grigoriev I.V."/>
            <person name="Hibbett D.S."/>
            <person name="Martin F."/>
        </authorList>
    </citation>
    <scope>NUCLEOTIDE SEQUENCE [LARGE SCALE GENOMIC DNA]</scope>
    <source>
        <strain evidence="2">LaAM-08-1</strain>
    </source>
</reference>
<organism evidence="1 2">
    <name type="scientific">Laccaria amethystina LaAM-08-1</name>
    <dbReference type="NCBI Taxonomy" id="1095629"/>
    <lineage>
        <taxon>Eukaryota</taxon>
        <taxon>Fungi</taxon>
        <taxon>Dikarya</taxon>
        <taxon>Basidiomycota</taxon>
        <taxon>Agaricomycotina</taxon>
        <taxon>Agaricomycetes</taxon>
        <taxon>Agaricomycetidae</taxon>
        <taxon>Agaricales</taxon>
        <taxon>Agaricineae</taxon>
        <taxon>Hydnangiaceae</taxon>
        <taxon>Laccaria</taxon>
    </lineage>
</organism>
<dbReference type="Proteomes" id="UP000054477">
    <property type="component" value="Unassembled WGS sequence"/>
</dbReference>
<dbReference type="OrthoDB" id="6776860at2759"/>
<dbReference type="HOGENOM" id="CLU_165193_1_0_1"/>
<evidence type="ECO:0000313" key="1">
    <source>
        <dbReference type="EMBL" id="KIK07585.1"/>
    </source>
</evidence>
<accession>A0A0C9X5Y7</accession>
<sequence length="83" mass="9527">MLRKRQRAFGFDGRLGHHPSKVHIRTVDGQVPIAIPMYGASPAKRVVMDEQLDKWFEQDVIEPSRSPWSAPVVIAYRNGKPRF</sequence>
<proteinExistence type="predicted"/>
<dbReference type="SUPFAM" id="SSF56672">
    <property type="entry name" value="DNA/RNA polymerases"/>
    <property type="match status" value="1"/>
</dbReference>